<dbReference type="InterPro" id="IPR029787">
    <property type="entry name" value="Nucleotide_cyclase"/>
</dbReference>
<reference evidence="2 3" key="1">
    <citation type="journal article" date="2012" name="Genet. Mol. Biol.">
        <title>Analysis of 16S rRNA and mxaF genes revealing insights into Methylobacterium niche-specific plant association.</title>
        <authorList>
            <person name="Dourado M.N."/>
            <person name="Andreote F.D."/>
            <person name="Dini-Andreote F."/>
            <person name="Conti R."/>
            <person name="Araujo J.M."/>
            <person name="Araujo W.L."/>
        </authorList>
    </citation>
    <scope>NUCLEOTIDE SEQUENCE [LARGE SCALE GENOMIC DNA]</scope>
    <source>
        <strain evidence="2 3">TC3-10</strain>
    </source>
</reference>
<protein>
    <submittedName>
        <fullName evidence="2">Guanylate cyclase</fullName>
    </submittedName>
</protein>
<dbReference type="PANTHER" id="PTHR43081:SF11">
    <property type="entry name" value="BLR2264 PROTEIN"/>
    <property type="match status" value="1"/>
</dbReference>
<evidence type="ECO:0000313" key="3">
    <source>
        <dbReference type="Proteomes" id="UP001355206"/>
    </source>
</evidence>
<organism evidence="2 3">
    <name type="scientific">Methylobacterium oryzae</name>
    <dbReference type="NCBI Taxonomy" id="334852"/>
    <lineage>
        <taxon>Bacteria</taxon>
        <taxon>Pseudomonadati</taxon>
        <taxon>Pseudomonadota</taxon>
        <taxon>Alphaproteobacteria</taxon>
        <taxon>Hyphomicrobiales</taxon>
        <taxon>Methylobacteriaceae</taxon>
        <taxon>Methylobacterium</taxon>
    </lineage>
</organism>
<dbReference type="Gene3D" id="3.30.70.1230">
    <property type="entry name" value="Nucleotide cyclase"/>
    <property type="match status" value="1"/>
</dbReference>
<dbReference type="CDD" id="cd07302">
    <property type="entry name" value="CHD"/>
    <property type="match status" value="1"/>
</dbReference>
<dbReference type="InterPro" id="IPR050697">
    <property type="entry name" value="Adenylyl/Guanylyl_Cyclase_3/4"/>
</dbReference>
<gene>
    <name evidence="2" type="ORF">MOTC310_16795</name>
</gene>
<comment type="caution">
    <text evidence="2">The sequence shown here is derived from an EMBL/GenBank/DDBJ whole genome shotgun (WGS) entry which is preliminary data.</text>
</comment>
<dbReference type="Pfam" id="PF00211">
    <property type="entry name" value="Guanylate_cyc"/>
    <property type="match status" value="1"/>
</dbReference>
<evidence type="ECO:0000313" key="2">
    <source>
        <dbReference type="EMBL" id="MEE7492040.1"/>
    </source>
</evidence>
<sequence length="382" mass="40389">MDDRTELLAYATAWLSGEGRFARDAGALLEGLSAALIELGLPLDRATFHAPTLHPSHRWVMRVWLPGVETRTLLRPHGIEGTPTFHGNTVEHVVATGRPYRMRLDEGGSLDFPVLDELRDTGLTDYLIVPLPAGSGRTGAASWATARPTGFTASEIAALTPLAGPLSLVFELKAQEGMLADVLAAYVGRDPARRILAGGVRRGDTRRMRAAMLLADMRGFGALSDATTPERVVAVLNRVFDAVVPAIEDAGGEVLKYIGDGVLAVFDTAGDEARARHAALRSARIALTAVAEAGDLPAIGIALHVGTVAYGNIGAGDRLDFTAIGRDVNVLARVEALCKVYGQPLLATGAFADGLSPALTPIDTVTLRGFNERQTLFALGDD</sequence>
<dbReference type="RefSeq" id="WP_331302602.1">
    <property type="nucleotide sequence ID" value="NZ_MLCA01000008.1"/>
</dbReference>
<dbReference type="Proteomes" id="UP001355206">
    <property type="component" value="Unassembled WGS sequence"/>
</dbReference>
<feature type="domain" description="Guanylate cyclase" evidence="1">
    <location>
        <begin position="211"/>
        <end position="335"/>
    </location>
</feature>
<accession>A0ABU7TQD1</accession>
<keyword evidence="3" id="KW-1185">Reference proteome</keyword>
<evidence type="ECO:0000259" key="1">
    <source>
        <dbReference type="PROSITE" id="PS50125"/>
    </source>
</evidence>
<dbReference type="PANTHER" id="PTHR43081">
    <property type="entry name" value="ADENYLATE CYCLASE, TERMINAL-DIFFERENTIATION SPECIFIC-RELATED"/>
    <property type="match status" value="1"/>
</dbReference>
<dbReference type="SUPFAM" id="SSF55073">
    <property type="entry name" value="Nucleotide cyclase"/>
    <property type="match status" value="1"/>
</dbReference>
<dbReference type="InterPro" id="IPR001054">
    <property type="entry name" value="A/G_cyclase"/>
</dbReference>
<dbReference type="SMART" id="SM00044">
    <property type="entry name" value="CYCc"/>
    <property type="match status" value="1"/>
</dbReference>
<dbReference type="EMBL" id="MLCA01000008">
    <property type="protein sequence ID" value="MEE7492040.1"/>
    <property type="molecule type" value="Genomic_DNA"/>
</dbReference>
<name>A0ABU7TQD1_9HYPH</name>
<proteinExistence type="predicted"/>
<dbReference type="PROSITE" id="PS50125">
    <property type="entry name" value="GUANYLATE_CYCLASE_2"/>
    <property type="match status" value="1"/>
</dbReference>